<dbReference type="Proteomes" id="UP001595814">
    <property type="component" value="Unassembled WGS sequence"/>
</dbReference>
<name>A0ABV8JM98_9FLAO</name>
<dbReference type="PROSITE" id="PS51257">
    <property type="entry name" value="PROKAR_LIPOPROTEIN"/>
    <property type="match status" value="1"/>
</dbReference>
<dbReference type="EMBL" id="JBHSAW010000004">
    <property type="protein sequence ID" value="MFC4095972.1"/>
    <property type="molecule type" value="Genomic_DNA"/>
</dbReference>
<evidence type="ECO:0008006" key="3">
    <source>
        <dbReference type="Google" id="ProtNLM"/>
    </source>
</evidence>
<keyword evidence="2" id="KW-1185">Reference proteome</keyword>
<proteinExistence type="predicted"/>
<evidence type="ECO:0000313" key="1">
    <source>
        <dbReference type="EMBL" id="MFC4095972.1"/>
    </source>
</evidence>
<dbReference type="RefSeq" id="WP_192460400.1">
    <property type="nucleotide sequence ID" value="NZ_JACYFJ010000001.1"/>
</dbReference>
<sequence length="205" mass="22913">MKFIKGLMYLILAVISISCVGEVKEKLKQAKSTVANTSSIVKEAKKVEGRIEKLKEAVPLTNEQLKSWLPTKLGNMHRTGFKIGQAGMYQVNSVEGTFKEENGDTFVKIQVIDGAGPTGSMMAAGYGMLGNLEMEEENEEKHKKTVEVEGTKAQQTYYKKTNRTHLMFAHSERFLVTFTGNEMNPAEAWEAVEDLELNDLVKMTK</sequence>
<reference evidence="2" key="1">
    <citation type="journal article" date="2019" name="Int. J. Syst. Evol. Microbiol.">
        <title>The Global Catalogue of Microorganisms (GCM) 10K type strain sequencing project: providing services to taxonomists for standard genome sequencing and annotation.</title>
        <authorList>
            <consortium name="The Broad Institute Genomics Platform"/>
            <consortium name="The Broad Institute Genome Sequencing Center for Infectious Disease"/>
            <person name="Wu L."/>
            <person name="Ma J."/>
        </authorList>
    </citation>
    <scope>NUCLEOTIDE SEQUENCE [LARGE SCALE GENOMIC DNA]</scope>
    <source>
        <strain evidence="2">CECT 7477</strain>
    </source>
</reference>
<organism evidence="1 2">
    <name type="scientific">Euzebyella saccharophila</name>
    <dbReference type="NCBI Taxonomy" id="679664"/>
    <lineage>
        <taxon>Bacteria</taxon>
        <taxon>Pseudomonadati</taxon>
        <taxon>Bacteroidota</taxon>
        <taxon>Flavobacteriia</taxon>
        <taxon>Flavobacteriales</taxon>
        <taxon>Flavobacteriaceae</taxon>
        <taxon>Euzebyella</taxon>
    </lineage>
</organism>
<accession>A0ABV8JM98</accession>
<gene>
    <name evidence="1" type="ORF">ACFOUT_08800</name>
</gene>
<protein>
    <recommendedName>
        <fullName evidence="3">DUF4251 domain-containing protein</fullName>
    </recommendedName>
</protein>
<evidence type="ECO:0000313" key="2">
    <source>
        <dbReference type="Proteomes" id="UP001595814"/>
    </source>
</evidence>
<comment type="caution">
    <text evidence="1">The sequence shown here is derived from an EMBL/GenBank/DDBJ whole genome shotgun (WGS) entry which is preliminary data.</text>
</comment>